<feature type="region of interest" description="Disordered" evidence="1">
    <location>
        <begin position="1"/>
        <end position="23"/>
    </location>
</feature>
<dbReference type="EMBL" id="NXNI01000001">
    <property type="protein sequence ID" value="PCR89335.1"/>
    <property type="molecule type" value="Genomic_DNA"/>
</dbReference>
<keyword evidence="3" id="KW-1185">Reference proteome</keyword>
<gene>
    <name evidence="2" type="ORF">CP557_01550</name>
</gene>
<name>A0A2A5QRB1_9EURY</name>
<dbReference type="Proteomes" id="UP000219689">
    <property type="component" value="Unassembled WGS sequence"/>
</dbReference>
<reference evidence="2 3" key="1">
    <citation type="submission" date="2017-09" db="EMBL/GenBank/DDBJ databases">
        <title>Genome sequences of Natrinema ejinorence JCM 13890T.</title>
        <authorList>
            <person name="Roh S.W."/>
            <person name="Kim Y.B."/>
            <person name="Kim J.Y."/>
        </authorList>
    </citation>
    <scope>NUCLEOTIDE SEQUENCE [LARGE SCALE GENOMIC DNA]</scope>
    <source>
        <strain evidence="2 3">JCM 13890</strain>
    </source>
</reference>
<accession>A0A2A5QRB1</accession>
<evidence type="ECO:0000313" key="2">
    <source>
        <dbReference type="EMBL" id="PCR89335.1"/>
    </source>
</evidence>
<evidence type="ECO:0000256" key="1">
    <source>
        <dbReference type="SAM" id="MobiDB-lite"/>
    </source>
</evidence>
<dbReference type="OrthoDB" id="175994at2157"/>
<feature type="compositionally biased region" description="Basic and acidic residues" evidence="1">
    <location>
        <begin position="7"/>
        <end position="23"/>
    </location>
</feature>
<comment type="caution">
    <text evidence="2">The sequence shown here is derived from an EMBL/GenBank/DDBJ whole genome shotgun (WGS) entry which is preliminary data.</text>
</comment>
<organism evidence="2 3">
    <name type="scientific">Natrinema ejinorense</name>
    <dbReference type="NCBI Taxonomy" id="373386"/>
    <lineage>
        <taxon>Archaea</taxon>
        <taxon>Methanobacteriati</taxon>
        <taxon>Methanobacteriota</taxon>
        <taxon>Stenosarchaea group</taxon>
        <taxon>Halobacteria</taxon>
        <taxon>Halobacteriales</taxon>
        <taxon>Natrialbaceae</taxon>
        <taxon>Natrinema</taxon>
    </lineage>
</organism>
<evidence type="ECO:0000313" key="3">
    <source>
        <dbReference type="Proteomes" id="UP000219689"/>
    </source>
</evidence>
<dbReference type="RefSeq" id="WP_097378283.1">
    <property type="nucleotide sequence ID" value="NZ_NXNI01000001.1"/>
</dbReference>
<dbReference type="AlphaFoldDB" id="A0A2A5QRB1"/>
<sequence>MSVQTADPKRAAEAVPDHPTVHDARLVDRRDQGGRRVLEVVLGPDVDRVPPGVLRTLADADCGITTVQEQGTFLVAVVT</sequence>
<protein>
    <submittedName>
        <fullName evidence="2">Uncharacterized protein</fullName>
    </submittedName>
</protein>
<proteinExistence type="predicted"/>